<proteinExistence type="predicted"/>
<evidence type="ECO:0000256" key="1">
    <source>
        <dbReference type="SAM" id="MobiDB-lite"/>
    </source>
</evidence>
<dbReference type="KEGG" id="tnl:113492284"/>
<dbReference type="RefSeq" id="XP_026725526.1">
    <property type="nucleotide sequence ID" value="XM_026869725.1"/>
</dbReference>
<sequence length="99" mass="12479">MAKCRRRRKMCNTRCRTKKGRFKRCGKCDRRYIVPQPCCKKRRRSCPRPRRKRCRPKRPSCRRPSRKRFTYRCRSKCGTFKRCRRCDRRYPIRRRRSCS</sequence>
<reference evidence="3 4" key="1">
    <citation type="submission" date="2025-04" db="UniProtKB">
        <authorList>
            <consortium name="RefSeq"/>
        </authorList>
    </citation>
    <scope>IDENTIFICATION</scope>
</reference>
<evidence type="ECO:0000313" key="3">
    <source>
        <dbReference type="RefSeq" id="XP_026725526.1"/>
    </source>
</evidence>
<organism evidence="2 4">
    <name type="scientific">Trichoplusia ni</name>
    <name type="common">Cabbage looper</name>
    <dbReference type="NCBI Taxonomy" id="7111"/>
    <lineage>
        <taxon>Eukaryota</taxon>
        <taxon>Metazoa</taxon>
        <taxon>Ecdysozoa</taxon>
        <taxon>Arthropoda</taxon>
        <taxon>Hexapoda</taxon>
        <taxon>Insecta</taxon>
        <taxon>Pterygota</taxon>
        <taxon>Neoptera</taxon>
        <taxon>Endopterygota</taxon>
        <taxon>Lepidoptera</taxon>
        <taxon>Glossata</taxon>
        <taxon>Ditrysia</taxon>
        <taxon>Noctuoidea</taxon>
        <taxon>Noctuidae</taxon>
        <taxon>Plusiinae</taxon>
        <taxon>Trichoplusia</taxon>
    </lineage>
</organism>
<dbReference type="RefSeq" id="XP_026725527.1">
    <property type="nucleotide sequence ID" value="XM_026869726.1"/>
</dbReference>
<name>A0A7E5VB65_TRINI</name>
<protein>
    <submittedName>
        <fullName evidence="3 4">Cysteine-rich protamine-like</fullName>
    </submittedName>
</protein>
<evidence type="ECO:0000313" key="4">
    <source>
        <dbReference type="RefSeq" id="XP_026725527.1"/>
    </source>
</evidence>
<dbReference type="GeneID" id="113492285"/>
<dbReference type="AlphaFoldDB" id="A0A7E5VB65"/>
<dbReference type="Proteomes" id="UP000322000">
    <property type="component" value="Chromosome 3"/>
</dbReference>
<gene>
    <name evidence="4" type="primary">LOC113492285</name>
    <name evidence="3" type="synonym">LOC113492284</name>
</gene>
<accession>A0A7E5VB65</accession>
<keyword evidence="2" id="KW-1185">Reference proteome</keyword>
<dbReference type="KEGG" id="tnl:113492285"/>
<feature type="region of interest" description="Disordered" evidence="1">
    <location>
        <begin position="43"/>
        <end position="64"/>
    </location>
</feature>
<evidence type="ECO:0000313" key="2">
    <source>
        <dbReference type="Proteomes" id="UP000322000"/>
    </source>
</evidence>